<sequence length="316" mass="33101">MLTLTAADLARLLDRASLIGAIEAIFRDGCEAPVRHHHTVEVPGGADATLLLMPAWVPGQFVGAKVANVFPDNGAVGLPAVQSIYLLFSGRTGELLATMDGGELTTRRTVAASSLAARYLARPDAARLLIVGTGQLAAHLAQSHAAVRPVREVTVWGRDVVKARSLAERLARDGFESRATADLAGAVAEADIVSCATLSREPLVNGAWLRPGTHLDLIGGFTPAMREVDDEAIRRARVFIDTEGALKEAGDIVVPLRTGVIAEGDILADLPALCGGRHAGRSSPDEITLFKSTGAAAEDLAAAILAYQAAQGRNRT</sequence>
<dbReference type="GO" id="GO:0019752">
    <property type="term" value="P:carboxylic acid metabolic process"/>
    <property type="evidence" value="ECO:0007669"/>
    <property type="project" value="UniProtKB-ARBA"/>
</dbReference>
<dbReference type="GO" id="GO:0005737">
    <property type="term" value="C:cytoplasm"/>
    <property type="evidence" value="ECO:0007669"/>
    <property type="project" value="TreeGrafter"/>
</dbReference>
<gene>
    <name evidence="2" type="ORF">HJG44_04965</name>
</gene>
<reference evidence="2 3" key="1">
    <citation type="submission" date="2020-04" db="EMBL/GenBank/DDBJ databases">
        <title>Enterovirga sp. isolate from soil.</title>
        <authorList>
            <person name="Chea S."/>
            <person name="Kim D.-U."/>
        </authorList>
    </citation>
    <scope>NUCLEOTIDE SEQUENCE [LARGE SCALE GENOMIC DNA]</scope>
    <source>
        <strain evidence="2 3">DB1703</strain>
    </source>
</reference>
<dbReference type="PANTHER" id="PTHR13812:SF19">
    <property type="entry name" value="KETIMINE REDUCTASE MU-CRYSTALLIN"/>
    <property type="match status" value="1"/>
</dbReference>
<dbReference type="GO" id="GO:0016491">
    <property type="term" value="F:oxidoreductase activity"/>
    <property type="evidence" value="ECO:0007669"/>
    <property type="project" value="UniProtKB-ARBA"/>
</dbReference>
<dbReference type="PIRSF" id="PIRSF001439">
    <property type="entry name" value="CryM"/>
    <property type="match status" value="1"/>
</dbReference>
<dbReference type="InterPro" id="IPR036291">
    <property type="entry name" value="NAD(P)-bd_dom_sf"/>
</dbReference>
<proteinExistence type="inferred from homology"/>
<dbReference type="FunFam" id="3.40.50.720:FF:000311">
    <property type="entry name" value="Ornithine cyclodeaminase"/>
    <property type="match status" value="1"/>
</dbReference>
<dbReference type="Proteomes" id="UP000564885">
    <property type="component" value="Unassembled WGS sequence"/>
</dbReference>
<evidence type="ECO:0000313" key="2">
    <source>
        <dbReference type="EMBL" id="NNM71749.1"/>
    </source>
</evidence>
<dbReference type="PANTHER" id="PTHR13812">
    <property type="entry name" value="KETIMINE REDUCTASE MU-CRYSTALLIN"/>
    <property type="match status" value="1"/>
</dbReference>
<dbReference type="Pfam" id="PF02423">
    <property type="entry name" value="OCD_Mu_crystall"/>
    <property type="match status" value="1"/>
</dbReference>
<dbReference type="Gene3D" id="3.30.1780.10">
    <property type="entry name" value="ornithine cyclodeaminase, domain 1"/>
    <property type="match status" value="1"/>
</dbReference>
<dbReference type="Gene3D" id="3.40.50.720">
    <property type="entry name" value="NAD(P)-binding Rossmann-like Domain"/>
    <property type="match status" value="1"/>
</dbReference>
<protein>
    <submittedName>
        <fullName evidence="2">Ornithine cyclodeaminase family protein</fullName>
    </submittedName>
</protein>
<dbReference type="InterPro" id="IPR023401">
    <property type="entry name" value="ODC_N"/>
</dbReference>
<dbReference type="EMBL" id="JABEPP010000001">
    <property type="protein sequence ID" value="NNM71749.1"/>
    <property type="molecule type" value="Genomic_DNA"/>
</dbReference>
<organism evidence="2 3">
    <name type="scientific">Enterovirga aerilata</name>
    <dbReference type="NCBI Taxonomy" id="2730920"/>
    <lineage>
        <taxon>Bacteria</taxon>
        <taxon>Pseudomonadati</taxon>
        <taxon>Pseudomonadota</taxon>
        <taxon>Alphaproteobacteria</taxon>
        <taxon>Hyphomicrobiales</taxon>
        <taxon>Methylobacteriaceae</taxon>
        <taxon>Enterovirga</taxon>
    </lineage>
</organism>
<evidence type="ECO:0000313" key="3">
    <source>
        <dbReference type="Proteomes" id="UP000564885"/>
    </source>
</evidence>
<dbReference type="NCBIfam" id="NF004793">
    <property type="entry name" value="PRK06141.1"/>
    <property type="match status" value="1"/>
</dbReference>
<comment type="caution">
    <text evidence="2">The sequence shown here is derived from an EMBL/GenBank/DDBJ whole genome shotgun (WGS) entry which is preliminary data.</text>
</comment>
<dbReference type="InterPro" id="IPR003462">
    <property type="entry name" value="ODC_Mu_crystall"/>
</dbReference>
<dbReference type="RefSeq" id="WP_171217172.1">
    <property type="nucleotide sequence ID" value="NZ_JABEPP010000001.1"/>
</dbReference>
<name>A0A849I5S2_9HYPH</name>
<dbReference type="AlphaFoldDB" id="A0A849I5S2"/>
<dbReference type="SUPFAM" id="SSF51735">
    <property type="entry name" value="NAD(P)-binding Rossmann-fold domains"/>
    <property type="match status" value="1"/>
</dbReference>
<accession>A0A849I5S2</accession>
<keyword evidence="3" id="KW-1185">Reference proteome</keyword>
<comment type="similarity">
    <text evidence="1">Belongs to the ornithine cyclodeaminase/mu-crystallin family.</text>
</comment>
<evidence type="ECO:0000256" key="1">
    <source>
        <dbReference type="ARBA" id="ARBA00008903"/>
    </source>
</evidence>